<gene>
    <name evidence="9" type="ORF">ACIB24_01030</name>
</gene>
<name>A0ABW8AH06_9ACTN</name>
<keyword evidence="10" id="KW-1185">Reference proteome</keyword>
<reference evidence="9 10" key="1">
    <citation type="submission" date="2024-10" db="EMBL/GenBank/DDBJ databases">
        <title>The Natural Products Discovery Center: Release of the First 8490 Sequenced Strains for Exploring Actinobacteria Biosynthetic Diversity.</title>
        <authorList>
            <person name="Kalkreuter E."/>
            <person name="Kautsar S.A."/>
            <person name="Yang D."/>
            <person name="Bader C.D."/>
            <person name="Teijaro C.N."/>
            <person name="Fluegel L."/>
            <person name="Davis C.M."/>
            <person name="Simpson J.R."/>
            <person name="Lauterbach L."/>
            <person name="Steele A.D."/>
            <person name="Gui C."/>
            <person name="Meng S."/>
            <person name="Li G."/>
            <person name="Viehrig K."/>
            <person name="Ye F."/>
            <person name="Su P."/>
            <person name="Kiefer A.F."/>
            <person name="Nichols A."/>
            <person name="Cepeda A.J."/>
            <person name="Yan W."/>
            <person name="Fan B."/>
            <person name="Jiang Y."/>
            <person name="Adhikari A."/>
            <person name="Zheng C.-J."/>
            <person name="Schuster L."/>
            <person name="Cowan T.M."/>
            <person name="Smanski M.J."/>
            <person name="Chevrette M.G."/>
            <person name="De Carvalho L.P.S."/>
            <person name="Shen B."/>
        </authorList>
    </citation>
    <scope>NUCLEOTIDE SEQUENCE [LARGE SCALE GENOMIC DNA]</scope>
    <source>
        <strain evidence="9 10">NPDC049639</strain>
    </source>
</reference>
<keyword evidence="2 7" id="KW-0645">Protease</keyword>
<feature type="domain" description="Peptidase M3A/M3B catalytic" evidence="8">
    <location>
        <begin position="234"/>
        <end position="683"/>
    </location>
</feature>
<proteinExistence type="inferred from homology"/>
<evidence type="ECO:0000256" key="3">
    <source>
        <dbReference type="ARBA" id="ARBA00022723"/>
    </source>
</evidence>
<accession>A0ABW8AH06</accession>
<keyword evidence="6 7" id="KW-0482">Metalloprotease</keyword>
<comment type="similarity">
    <text evidence="1 7">Belongs to the peptidase M3 family.</text>
</comment>
<evidence type="ECO:0000256" key="4">
    <source>
        <dbReference type="ARBA" id="ARBA00022801"/>
    </source>
</evidence>
<dbReference type="RefSeq" id="WP_398273872.1">
    <property type="nucleotide sequence ID" value="NZ_JBITLV010000001.1"/>
</dbReference>
<dbReference type="InterPro" id="IPR034005">
    <property type="entry name" value="M3A_DCP"/>
</dbReference>
<comment type="cofactor">
    <cofactor evidence="7">
        <name>Zn(2+)</name>
        <dbReference type="ChEBI" id="CHEBI:29105"/>
    </cofactor>
    <text evidence="7">Binds 1 zinc ion.</text>
</comment>
<dbReference type="Pfam" id="PF01432">
    <property type="entry name" value="Peptidase_M3"/>
    <property type="match status" value="1"/>
</dbReference>
<evidence type="ECO:0000256" key="7">
    <source>
        <dbReference type="RuleBase" id="RU003435"/>
    </source>
</evidence>
<protein>
    <submittedName>
        <fullName evidence="9">M3 family metallopeptidase</fullName>
    </submittedName>
</protein>
<evidence type="ECO:0000313" key="10">
    <source>
        <dbReference type="Proteomes" id="UP001612915"/>
    </source>
</evidence>
<dbReference type="Proteomes" id="UP001612915">
    <property type="component" value="Unassembled WGS sequence"/>
</dbReference>
<keyword evidence="3 7" id="KW-0479">Metal-binding</keyword>
<evidence type="ECO:0000256" key="6">
    <source>
        <dbReference type="ARBA" id="ARBA00023049"/>
    </source>
</evidence>
<dbReference type="InterPro" id="IPR024079">
    <property type="entry name" value="MetalloPept_cat_dom_sf"/>
</dbReference>
<sequence length="687" mass="75126">MPVGNPFDGDSPFARTSDLPYGLPPFDRIGSGDYRPAFAAGIAQHRAEIAAIGGEPVTFENTMEPLERAGTLLARVEGVFENLISTDSSDELRAVEAEVLPQLTAHFDAVLTDQALFARVAALHAAPEASWTTEQVRLVRRWYLDMQRAGAGLDAAGRARLAEINAELSVLGSDFRNKLQADTNALAVHVTDVGELDGLPEDAIAAARSSAVDRGLDGYVLTLSLFTAQPATASLTNRDLRRRVFEASVSRGGRGNEHDTRATLTRTVALRAERARLLGYRHHADYVVADQTAPSVEDVMTTLQAMVTPAMDNARAERDALTDLLHADGHDGPLQPWDWPYYARILAEQRFSIDTAGLRPWFELNRVLHDGVFAAATGLYGLTFERRPDLRGYHPDVDVYEVFDETGAGIALFLVDWYARPSKRGGAWMNTFVDQSHLLGTRPVATLNLNIPRPPTGSPTLLTLDELNTTFHEFGHVLHGVLSDVTYRRLSGTSVPRDVVEFPSQVNEMWSLWPALANSYARHHETGEPLPEGVLDALVAAEQAGQAFATTEILGAMLLDQAWHQRTVDDDPIGPDDVAAFEAESLAAYGVCLPELPPRYGSTYFAHIFAGGYSAGYYSYIWSEVLDADTVDWFVENGGLRRELGAKFAAELLSRGGAVDPMEAFAAVRGRPPRIEPLLERRGLTSP</sequence>
<dbReference type="Gene3D" id="1.10.1370.10">
    <property type="entry name" value="Neurolysin, domain 3"/>
    <property type="match status" value="1"/>
</dbReference>
<dbReference type="InterPro" id="IPR024077">
    <property type="entry name" value="Neurolysin/TOP_dom2"/>
</dbReference>
<dbReference type="CDD" id="cd06456">
    <property type="entry name" value="M3A_DCP"/>
    <property type="match status" value="1"/>
</dbReference>
<comment type="caution">
    <text evidence="9">The sequence shown here is derived from an EMBL/GenBank/DDBJ whole genome shotgun (WGS) entry which is preliminary data.</text>
</comment>
<dbReference type="Gene3D" id="3.40.390.10">
    <property type="entry name" value="Collagenase (Catalytic Domain)"/>
    <property type="match status" value="1"/>
</dbReference>
<evidence type="ECO:0000256" key="1">
    <source>
        <dbReference type="ARBA" id="ARBA00006040"/>
    </source>
</evidence>
<dbReference type="InterPro" id="IPR001567">
    <property type="entry name" value="Pept_M3A_M3B_dom"/>
</dbReference>
<dbReference type="InterPro" id="IPR045090">
    <property type="entry name" value="Pept_M3A_M3B"/>
</dbReference>
<dbReference type="PANTHER" id="PTHR43660:SF1">
    <property type="entry name" value="DIPEPTIDYL CARBOXYPEPTIDASE"/>
    <property type="match status" value="1"/>
</dbReference>
<dbReference type="Gene3D" id="1.10.1370.40">
    <property type="match status" value="1"/>
</dbReference>
<evidence type="ECO:0000313" key="9">
    <source>
        <dbReference type="EMBL" id="MFI7585640.1"/>
    </source>
</evidence>
<organism evidence="9 10">
    <name type="scientific">Spongisporangium articulatum</name>
    <dbReference type="NCBI Taxonomy" id="3362603"/>
    <lineage>
        <taxon>Bacteria</taxon>
        <taxon>Bacillati</taxon>
        <taxon>Actinomycetota</taxon>
        <taxon>Actinomycetes</taxon>
        <taxon>Kineosporiales</taxon>
        <taxon>Kineosporiaceae</taxon>
        <taxon>Spongisporangium</taxon>
    </lineage>
</organism>
<keyword evidence="4 7" id="KW-0378">Hydrolase</keyword>
<dbReference type="PANTHER" id="PTHR43660">
    <property type="entry name" value="DIPEPTIDYL CARBOXYPEPTIDASE"/>
    <property type="match status" value="1"/>
</dbReference>
<dbReference type="EMBL" id="JBITLV010000001">
    <property type="protein sequence ID" value="MFI7585640.1"/>
    <property type="molecule type" value="Genomic_DNA"/>
</dbReference>
<dbReference type="SUPFAM" id="SSF55486">
    <property type="entry name" value="Metalloproteases ('zincins'), catalytic domain"/>
    <property type="match status" value="1"/>
</dbReference>
<evidence type="ECO:0000256" key="2">
    <source>
        <dbReference type="ARBA" id="ARBA00022670"/>
    </source>
</evidence>
<evidence type="ECO:0000259" key="8">
    <source>
        <dbReference type="Pfam" id="PF01432"/>
    </source>
</evidence>
<evidence type="ECO:0000256" key="5">
    <source>
        <dbReference type="ARBA" id="ARBA00022833"/>
    </source>
</evidence>
<keyword evidence="5 7" id="KW-0862">Zinc</keyword>